<dbReference type="GO" id="GO:0005739">
    <property type="term" value="C:mitochondrion"/>
    <property type="evidence" value="ECO:0007669"/>
    <property type="project" value="TreeGrafter"/>
</dbReference>
<dbReference type="SMART" id="SM00829">
    <property type="entry name" value="PKS_ER"/>
    <property type="match status" value="1"/>
</dbReference>
<name>A0A439DI62_9PEZI</name>
<dbReference type="GO" id="GO:0016491">
    <property type="term" value="F:oxidoreductase activity"/>
    <property type="evidence" value="ECO:0007669"/>
    <property type="project" value="InterPro"/>
</dbReference>
<dbReference type="Gene3D" id="3.90.180.10">
    <property type="entry name" value="Medium-chain alcohol dehydrogenases, catalytic domain"/>
    <property type="match status" value="1"/>
</dbReference>
<feature type="transmembrane region" description="Helical" evidence="1">
    <location>
        <begin position="146"/>
        <end position="168"/>
    </location>
</feature>
<dbReference type="Pfam" id="PF08240">
    <property type="entry name" value="ADH_N"/>
    <property type="match status" value="1"/>
</dbReference>
<dbReference type="STRING" id="363999.A0A439DI62"/>
<dbReference type="Pfam" id="PF00107">
    <property type="entry name" value="ADH_zinc_N"/>
    <property type="match status" value="1"/>
</dbReference>
<dbReference type="PANTHER" id="PTHR43677">
    <property type="entry name" value="SHORT-CHAIN DEHYDROGENASE/REDUCTASE"/>
    <property type="match status" value="1"/>
</dbReference>
<evidence type="ECO:0000313" key="3">
    <source>
        <dbReference type="EMBL" id="RWA14087.1"/>
    </source>
</evidence>
<evidence type="ECO:0000259" key="2">
    <source>
        <dbReference type="SMART" id="SM00829"/>
    </source>
</evidence>
<comment type="caution">
    <text evidence="3">The sequence shown here is derived from an EMBL/GenBank/DDBJ whole genome shotgun (WGS) entry which is preliminary data.</text>
</comment>
<reference evidence="3 4" key="1">
    <citation type="submission" date="2018-12" db="EMBL/GenBank/DDBJ databases">
        <title>Draft genome sequence of Xylaria grammica IHI A82.</title>
        <authorList>
            <person name="Buettner E."/>
            <person name="Kellner H."/>
        </authorList>
    </citation>
    <scope>NUCLEOTIDE SEQUENCE [LARGE SCALE GENOMIC DNA]</scope>
    <source>
        <strain evidence="3 4">IHI A82</strain>
    </source>
</reference>
<gene>
    <name evidence="3" type="ORF">EKO27_g996</name>
</gene>
<dbReference type="CDD" id="cd08273">
    <property type="entry name" value="MDR8"/>
    <property type="match status" value="1"/>
</dbReference>
<keyword evidence="1" id="KW-0812">Transmembrane</keyword>
<keyword evidence="1" id="KW-0472">Membrane</keyword>
<dbReference type="InterPro" id="IPR011032">
    <property type="entry name" value="GroES-like_sf"/>
</dbReference>
<dbReference type="SUPFAM" id="SSF50129">
    <property type="entry name" value="GroES-like"/>
    <property type="match status" value="1"/>
</dbReference>
<dbReference type="Proteomes" id="UP000286045">
    <property type="component" value="Unassembled WGS sequence"/>
</dbReference>
<dbReference type="AlphaFoldDB" id="A0A439DI62"/>
<dbReference type="InterPro" id="IPR013154">
    <property type="entry name" value="ADH-like_N"/>
</dbReference>
<dbReference type="SUPFAM" id="SSF51735">
    <property type="entry name" value="NAD(P)-binding Rossmann-fold domains"/>
    <property type="match status" value="1"/>
</dbReference>
<keyword evidence="1" id="KW-1133">Transmembrane helix</keyword>
<keyword evidence="4" id="KW-1185">Reference proteome</keyword>
<accession>A0A439DI62</accession>
<dbReference type="Gene3D" id="3.40.50.720">
    <property type="entry name" value="NAD(P)-binding Rossmann-like Domain"/>
    <property type="match status" value="1"/>
</dbReference>
<evidence type="ECO:0000256" key="1">
    <source>
        <dbReference type="SAM" id="Phobius"/>
    </source>
</evidence>
<dbReference type="InterPro" id="IPR020843">
    <property type="entry name" value="ER"/>
</dbReference>
<sequence>MTAIRKVLIPEFGDVDVVRVIDDVCEPPPPGHVQIATEYSGFSGADINMRKGVIPFMKKAPLTPGYCLVGKITATGKGADTFKLGDVVAVLTKYDAEATLVNQPEKYCIKVPDGVDHQQAAALPCDWNTGYSMALRTAKVSKGQRVFVHGLSGAVGFCLLTICLLQGAEVYGTASERNHAELKSRGAHPFVYTNKDWIQAMKALGGADVVFDPLGYDSFDESFSILSKKGMLVGFGANKQSFDGGEGSPIGPVMKLVARGLNPMCGKSTTFFGLSRDNSYYTENMENLLNMLKTGEITVPIKNIWDMEDIQAAHREWGAGSGMGSLLIKVARD</sequence>
<protein>
    <recommendedName>
        <fullName evidence="2">Enoyl reductase (ER) domain-containing protein</fullName>
    </recommendedName>
</protein>
<organism evidence="3 4">
    <name type="scientific">Xylaria grammica</name>
    <dbReference type="NCBI Taxonomy" id="363999"/>
    <lineage>
        <taxon>Eukaryota</taxon>
        <taxon>Fungi</taxon>
        <taxon>Dikarya</taxon>
        <taxon>Ascomycota</taxon>
        <taxon>Pezizomycotina</taxon>
        <taxon>Sordariomycetes</taxon>
        <taxon>Xylariomycetidae</taxon>
        <taxon>Xylariales</taxon>
        <taxon>Xylariaceae</taxon>
        <taxon>Xylaria</taxon>
    </lineage>
</organism>
<dbReference type="InterPro" id="IPR036291">
    <property type="entry name" value="NAD(P)-bd_dom_sf"/>
</dbReference>
<dbReference type="PANTHER" id="PTHR43677:SF4">
    <property type="entry name" value="QUINONE OXIDOREDUCTASE-LIKE PROTEIN 2"/>
    <property type="match status" value="1"/>
</dbReference>
<proteinExistence type="predicted"/>
<feature type="domain" description="Enoyl reductase (ER)" evidence="2">
    <location>
        <begin position="13"/>
        <end position="328"/>
    </location>
</feature>
<dbReference type="InterPro" id="IPR051397">
    <property type="entry name" value="Zn-ADH-like_protein"/>
</dbReference>
<dbReference type="EMBL" id="RYZI01000014">
    <property type="protein sequence ID" value="RWA14087.1"/>
    <property type="molecule type" value="Genomic_DNA"/>
</dbReference>
<dbReference type="InterPro" id="IPR013149">
    <property type="entry name" value="ADH-like_C"/>
</dbReference>
<evidence type="ECO:0000313" key="4">
    <source>
        <dbReference type="Proteomes" id="UP000286045"/>
    </source>
</evidence>